<feature type="chain" id="PRO_5046265927" description="Secreted protein" evidence="1">
    <location>
        <begin position="27"/>
        <end position="154"/>
    </location>
</feature>
<name>A0ABS0NAE7_9NEIS</name>
<accession>A0ABS0NAE7</accession>
<evidence type="ECO:0008006" key="4">
    <source>
        <dbReference type="Google" id="ProtNLM"/>
    </source>
</evidence>
<comment type="caution">
    <text evidence="2">The sequence shown here is derived from an EMBL/GenBank/DDBJ whole genome shotgun (WGS) entry which is preliminary data.</text>
</comment>
<protein>
    <recommendedName>
        <fullName evidence="4">Secreted protein</fullName>
    </recommendedName>
</protein>
<sequence>MLKRKFKYLSSTIVIALCVVPLCVVAKSISDGTKQSERGDLVIDHVACTLEDGRYLLVHPIPNNYSRYSWQADIGQGESMIKLRRGSYDYVEDGNVKMDYLFTQGGLKYQIHFDYDSFRENRSKGYIIIRNRNRNKNRIISRIHCKTTPKFWVE</sequence>
<keyword evidence="1" id="KW-0732">Signal</keyword>
<dbReference type="EMBL" id="JACSGR010000004">
    <property type="protein sequence ID" value="MBH5329240.1"/>
    <property type="molecule type" value="Genomic_DNA"/>
</dbReference>
<dbReference type="RefSeq" id="WP_197903084.1">
    <property type="nucleotide sequence ID" value="NZ_JACSGR010000004.1"/>
</dbReference>
<evidence type="ECO:0000313" key="2">
    <source>
        <dbReference type="EMBL" id="MBH5329240.1"/>
    </source>
</evidence>
<keyword evidence="3" id="KW-1185">Reference proteome</keyword>
<gene>
    <name evidence="2" type="ORF">H9Q10_06100</name>
</gene>
<dbReference type="Proteomes" id="UP000768471">
    <property type="component" value="Unassembled WGS sequence"/>
</dbReference>
<evidence type="ECO:0000256" key="1">
    <source>
        <dbReference type="SAM" id="SignalP"/>
    </source>
</evidence>
<evidence type="ECO:0000313" key="3">
    <source>
        <dbReference type="Proteomes" id="UP000768471"/>
    </source>
</evidence>
<proteinExistence type="predicted"/>
<reference evidence="2 3" key="1">
    <citation type="submission" date="2020-09" db="EMBL/GenBank/DDBJ databases">
        <title>Eikenella S3660 sp. nov., isolated from a throat swab.</title>
        <authorList>
            <person name="Buhl M."/>
        </authorList>
    </citation>
    <scope>NUCLEOTIDE SEQUENCE [LARGE SCALE GENOMIC DNA]</scope>
    <source>
        <strain evidence="2 3">S3360</strain>
    </source>
</reference>
<organism evidence="2 3">
    <name type="scientific">Eikenella glucosivorans</name>
    <dbReference type="NCBI Taxonomy" id="2766967"/>
    <lineage>
        <taxon>Bacteria</taxon>
        <taxon>Pseudomonadati</taxon>
        <taxon>Pseudomonadota</taxon>
        <taxon>Betaproteobacteria</taxon>
        <taxon>Neisseriales</taxon>
        <taxon>Neisseriaceae</taxon>
        <taxon>Eikenella</taxon>
    </lineage>
</organism>
<feature type="signal peptide" evidence="1">
    <location>
        <begin position="1"/>
        <end position="26"/>
    </location>
</feature>